<name>A0A067NAS8_PLEO1</name>
<evidence type="ECO:0000256" key="1">
    <source>
        <dbReference type="SAM" id="MobiDB-lite"/>
    </source>
</evidence>
<dbReference type="InParanoid" id="A0A067NAS8"/>
<evidence type="ECO:0000313" key="2">
    <source>
        <dbReference type="EMBL" id="KDQ25153.1"/>
    </source>
</evidence>
<protein>
    <submittedName>
        <fullName evidence="2">Uncharacterized protein</fullName>
    </submittedName>
</protein>
<accession>A0A067NAS8</accession>
<proteinExistence type="predicted"/>
<sequence length="181" mass="20720">MPNPYMQALLSVEERLGSLVTTLPPSLTAAMEVLWHSKIRTDRYFIHYARQNTRVLKTNISMLKEPAPRWGLARKARRILLLAKVDRPAHDSTRAALLPSKQHETQFLELHPFDTSSHTPSLLPARLPSLPPPSHVRSNQRRTQSRNSYGLIAGRRYKACPFDFIERRAQVAVSCTPYRKS</sequence>
<reference evidence="3" key="1">
    <citation type="journal article" date="2014" name="Proc. Natl. Acad. Sci. U.S.A.">
        <title>Extensive sampling of basidiomycete genomes demonstrates inadequacy of the white-rot/brown-rot paradigm for wood decay fungi.</title>
        <authorList>
            <person name="Riley R."/>
            <person name="Salamov A.A."/>
            <person name="Brown D.W."/>
            <person name="Nagy L.G."/>
            <person name="Floudas D."/>
            <person name="Held B.W."/>
            <person name="Levasseur A."/>
            <person name="Lombard V."/>
            <person name="Morin E."/>
            <person name="Otillar R."/>
            <person name="Lindquist E.A."/>
            <person name="Sun H."/>
            <person name="LaButti K.M."/>
            <person name="Schmutz J."/>
            <person name="Jabbour D."/>
            <person name="Luo H."/>
            <person name="Baker S.E."/>
            <person name="Pisabarro A.G."/>
            <person name="Walton J.D."/>
            <person name="Blanchette R.A."/>
            <person name="Henrissat B."/>
            <person name="Martin F."/>
            <person name="Cullen D."/>
            <person name="Hibbett D.S."/>
            <person name="Grigoriev I.V."/>
        </authorList>
    </citation>
    <scope>NUCLEOTIDE SEQUENCE [LARGE SCALE GENOMIC DNA]</scope>
    <source>
        <strain evidence="3">PC15</strain>
    </source>
</reference>
<dbReference type="EMBL" id="KL198010">
    <property type="protein sequence ID" value="KDQ25153.1"/>
    <property type="molecule type" value="Genomic_DNA"/>
</dbReference>
<dbReference type="AlphaFoldDB" id="A0A067NAS8"/>
<dbReference type="HOGENOM" id="CLU_1489589_0_0_1"/>
<dbReference type="VEuPathDB" id="FungiDB:PLEOSDRAFT_1106098"/>
<feature type="region of interest" description="Disordered" evidence="1">
    <location>
        <begin position="115"/>
        <end position="146"/>
    </location>
</feature>
<dbReference type="Proteomes" id="UP000027073">
    <property type="component" value="Unassembled WGS sequence"/>
</dbReference>
<evidence type="ECO:0000313" key="3">
    <source>
        <dbReference type="Proteomes" id="UP000027073"/>
    </source>
</evidence>
<gene>
    <name evidence="2" type="ORF">PLEOSDRAFT_1106098</name>
</gene>
<organism evidence="2 3">
    <name type="scientific">Pleurotus ostreatus (strain PC15)</name>
    <name type="common">Oyster mushroom</name>
    <dbReference type="NCBI Taxonomy" id="1137138"/>
    <lineage>
        <taxon>Eukaryota</taxon>
        <taxon>Fungi</taxon>
        <taxon>Dikarya</taxon>
        <taxon>Basidiomycota</taxon>
        <taxon>Agaricomycotina</taxon>
        <taxon>Agaricomycetes</taxon>
        <taxon>Agaricomycetidae</taxon>
        <taxon>Agaricales</taxon>
        <taxon>Pleurotineae</taxon>
        <taxon>Pleurotaceae</taxon>
        <taxon>Pleurotus</taxon>
    </lineage>
</organism>